<dbReference type="InParanoid" id="A0A0D1YVD4"/>
<proteinExistence type="predicted"/>
<feature type="compositionally biased region" description="Polar residues" evidence="1">
    <location>
        <begin position="415"/>
        <end position="430"/>
    </location>
</feature>
<sequence>MAYKIFTFQGSIAAFLLLSSSYGFGTINEPGLIGQHCEHERITRAAFACHPGNMVSDGRCFEPLSLDQLAGTSGPDGYVGQGSNGAVGAPDMLDPVPEGPEAHCDNADFLDTASLGLGDVYPRTREEATASLQACVNHLRLRFEEGIDAADKIVDEEARIFAPHVDLSMAYCRFSFPDLQMHMFSRSKCSAIEGFGRALHGVQDFYAHSNWADDAKPPFGLANPPGLNRKDYPDFLDLRGENEISEQVPYNLSTGCFGGILTDGPEGKAGHPLEPGSKDCSGRITHHTLNKDNGIIDPVTGSTESPGPGTPRSDFPGNFERAVSAAIRDTRRQWRHFREEIRRTYGTERGNVIICALVRDNPTTDCYGRRVAVIEDVEMAKGNSYRIAEMQMPVHKWLQEELEGKPHDEGPGEGITSQNATKSRGSSSEMNRAAAADAEGGVEHVNVLPVVNEGLDFATVLTDLLKNTTGLPTNKTAIIALTSTRNLHLGDQVTHIRRAAEEQIRVHLGLLPPSQPHVGPMEDVEIALGKAKEEELIAAVLETGGTYSVLHSQHAVASFLDHVVSRGLTQYDNARDTATLLLPGLSIGDYVTPLSEPRRFQFDAHAMDNVVITVSPISSKLSLNVRVRHVRRNAVITELDIGLSRNATFRAEVSIDDIPRGDAWFELEVTHIEGDGLRGSGLFEVNVESEDVGLSDADKFDKKNGYKHDDHDEL</sequence>
<dbReference type="RefSeq" id="XP_016214516.1">
    <property type="nucleotide sequence ID" value="XM_016357724.1"/>
</dbReference>
<dbReference type="STRING" id="253628.A0A0D1YVD4"/>
<dbReference type="EMBL" id="KN847540">
    <property type="protein sequence ID" value="KIW04647.1"/>
    <property type="molecule type" value="Genomic_DNA"/>
</dbReference>
<feature type="region of interest" description="Disordered" evidence="1">
    <location>
        <begin position="291"/>
        <end position="316"/>
    </location>
</feature>
<evidence type="ECO:0000313" key="3">
    <source>
        <dbReference type="EMBL" id="KIW04647.1"/>
    </source>
</evidence>
<evidence type="ECO:0000256" key="2">
    <source>
        <dbReference type="SAM" id="SignalP"/>
    </source>
</evidence>
<feature type="region of interest" description="Disordered" evidence="1">
    <location>
        <begin position="404"/>
        <end position="439"/>
    </location>
</feature>
<feature type="signal peptide" evidence="2">
    <location>
        <begin position="1"/>
        <end position="25"/>
    </location>
</feature>
<dbReference type="GeneID" id="27312365"/>
<dbReference type="AlphaFoldDB" id="A0A0D1YVD4"/>
<keyword evidence="4" id="KW-1185">Reference proteome</keyword>
<reference evidence="3 4" key="1">
    <citation type="submission" date="2015-01" db="EMBL/GenBank/DDBJ databases">
        <title>The Genome Sequence of Ochroconis gallopava CBS43764.</title>
        <authorList>
            <consortium name="The Broad Institute Genomics Platform"/>
            <person name="Cuomo C."/>
            <person name="de Hoog S."/>
            <person name="Gorbushina A."/>
            <person name="Stielow B."/>
            <person name="Teixiera M."/>
            <person name="Abouelleil A."/>
            <person name="Chapman S.B."/>
            <person name="Priest M."/>
            <person name="Young S.K."/>
            <person name="Wortman J."/>
            <person name="Nusbaum C."/>
            <person name="Birren B."/>
        </authorList>
    </citation>
    <scope>NUCLEOTIDE SEQUENCE [LARGE SCALE GENOMIC DNA]</scope>
    <source>
        <strain evidence="3 4">CBS 43764</strain>
    </source>
</reference>
<protein>
    <submittedName>
        <fullName evidence="3">Uncharacterized protein</fullName>
    </submittedName>
</protein>
<keyword evidence="2" id="KW-0732">Signal</keyword>
<organism evidence="3 4">
    <name type="scientific">Verruconis gallopava</name>
    <dbReference type="NCBI Taxonomy" id="253628"/>
    <lineage>
        <taxon>Eukaryota</taxon>
        <taxon>Fungi</taxon>
        <taxon>Dikarya</taxon>
        <taxon>Ascomycota</taxon>
        <taxon>Pezizomycotina</taxon>
        <taxon>Dothideomycetes</taxon>
        <taxon>Pleosporomycetidae</taxon>
        <taxon>Venturiales</taxon>
        <taxon>Sympoventuriaceae</taxon>
        <taxon>Verruconis</taxon>
    </lineage>
</organism>
<dbReference type="HOGENOM" id="CLU_375070_0_0_1"/>
<name>A0A0D1YVD4_9PEZI</name>
<feature type="chain" id="PRO_5002237190" evidence="2">
    <location>
        <begin position="26"/>
        <end position="714"/>
    </location>
</feature>
<dbReference type="Proteomes" id="UP000053259">
    <property type="component" value="Unassembled WGS sequence"/>
</dbReference>
<dbReference type="VEuPathDB" id="FungiDB:PV09_04392"/>
<accession>A0A0D1YVD4</accession>
<evidence type="ECO:0000256" key="1">
    <source>
        <dbReference type="SAM" id="MobiDB-lite"/>
    </source>
</evidence>
<dbReference type="OrthoDB" id="301415at2759"/>
<gene>
    <name evidence="3" type="ORF">PV09_04392</name>
</gene>
<evidence type="ECO:0000313" key="4">
    <source>
        <dbReference type="Proteomes" id="UP000053259"/>
    </source>
</evidence>